<gene>
    <name evidence="3" type="ORF">MNBD_ALPHA06-251</name>
</gene>
<accession>A0A3B0RHQ3</accession>
<dbReference type="EMBL" id="UOEE01000064">
    <property type="protein sequence ID" value="VAV88396.1"/>
    <property type="molecule type" value="Genomic_DNA"/>
</dbReference>
<proteinExistence type="predicted"/>
<feature type="transmembrane region" description="Helical" evidence="2">
    <location>
        <begin position="70"/>
        <end position="91"/>
    </location>
</feature>
<organism evidence="3">
    <name type="scientific">hydrothermal vent metagenome</name>
    <dbReference type="NCBI Taxonomy" id="652676"/>
    <lineage>
        <taxon>unclassified sequences</taxon>
        <taxon>metagenomes</taxon>
        <taxon>ecological metagenomes</taxon>
    </lineage>
</organism>
<keyword evidence="2" id="KW-1133">Transmembrane helix</keyword>
<keyword evidence="2" id="KW-0812">Transmembrane</keyword>
<feature type="region of interest" description="Disordered" evidence="1">
    <location>
        <begin position="1"/>
        <end position="20"/>
    </location>
</feature>
<sequence length="111" mass="12420">MAKKPTKAKATASKPAPDEQIHPAAKPFLWLGSHKVQRGFIWLVGGLMLIFMALDFVAHRHSYFALEKTMGFYAIAGFVAFTFVVLMGWPLRKLTGRPENYYGDDGEDGDE</sequence>
<evidence type="ECO:0000256" key="1">
    <source>
        <dbReference type="SAM" id="MobiDB-lite"/>
    </source>
</evidence>
<keyword evidence="2" id="KW-0472">Membrane</keyword>
<dbReference type="AlphaFoldDB" id="A0A3B0RHQ3"/>
<protein>
    <submittedName>
        <fullName evidence="3">Uncharacterized protein</fullName>
    </submittedName>
</protein>
<reference evidence="3" key="1">
    <citation type="submission" date="2018-06" db="EMBL/GenBank/DDBJ databases">
        <authorList>
            <person name="Zhirakovskaya E."/>
        </authorList>
    </citation>
    <scope>NUCLEOTIDE SEQUENCE</scope>
</reference>
<name>A0A3B0RHQ3_9ZZZZ</name>
<evidence type="ECO:0000313" key="3">
    <source>
        <dbReference type="EMBL" id="VAV88396.1"/>
    </source>
</evidence>
<evidence type="ECO:0000256" key="2">
    <source>
        <dbReference type="SAM" id="Phobius"/>
    </source>
</evidence>
<feature type="transmembrane region" description="Helical" evidence="2">
    <location>
        <begin position="39"/>
        <end position="58"/>
    </location>
</feature>